<dbReference type="Gene3D" id="1.20.1720.10">
    <property type="entry name" value="Multidrug resistance protein D"/>
    <property type="match status" value="1"/>
</dbReference>
<comment type="similarity">
    <text evidence="2 8">Belongs to the major facilitator superfamily. Bcr/CmlA family.</text>
</comment>
<dbReference type="Proteomes" id="UP001156903">
    <property type="component" value="Unassembled WGS sequence"/>
</dbReference>
<evidence type="ECO:0000256" key="2">
    <source>
        <dbReference type="ARBA" id="ARBA00006236"/>
    </source>
</evidence>
<feature type="transmembrane region" description="Helical" evidence="8">
    <location>
        <begin position="252"/>
        <end position="270"/>
    </location>
</feature>
<feature type="transmembrane region" description="Helical" evidence="8">
    <location>
        <begin position="79"/>
        <end position="97"/>
    </location>
</feature>
<proteinExistence type="inferred from homology"/>
<keyword evidence="6 8" id="KW-1133">Transmembrane helix</keyword>
<evidence type="ECO:0000256" key="3">
    <source>
        <dbReference type="ARBA" id="ARBA00022448"/>
    </source>
</evidence>
<keyword evidence="4" id="KW-1003">Cell membrane</keyword>
<feature type="transmembrane region" description="Helical" evidence="8">
    <location>
        <begin position="12"/>
        <end position="35"/>
    </location>
</feature>
<dbReference type="InterPro" id="IPR011701">
    <property type="entry name" value="MFS"/>
</dbReference>
<gene>
    <name evidence="10" type="ORF">GCM10007935_32840</name>
</gene>
<dbReference type="PANTHER" id="PTHR42718">
    <property type="entry name" value="MAJOR FACILITATOR SUPERFAMILY MULTIDRUG TRANSPORTER MFSC"/>
    <property type="match status" value="1"/>
</dbReference>
<evidence type="ECO:0000259" key="9">
    <source>
        <dbReference type="PROSITE" id="PS50850"/>
    </source>
</evidence>
<feature type="transmembrane region" description="Helical" evidence="8">
    <location>
        <begin position="208"/>
        <end position="232"/>
    </location>
</feature>
<dbReference type="EMBL" id="BSPB01000035">
    <property type="protein sequence ID" value="GLS15847.1"/>
    <property type="molecule type" value="Genomic_DNA"/>
</dbReference>
<comment type="caution">
    <text evidence="8">Lacks conserved residue(s) required for the propagation of feature annotation.</text>
</comment>
<keyword evidence="8" id="KW-0997">Cell inner membrane</keyword>
<dbReference type="RefSeq" id="WP_284308655.1">
    <property type="nucleotide sequence ID" value="NZ_BSPB01000035.1"/>
</dbReference>
<accession>A0ABQ6C858</accession>
<keyword evidence="11" id="KW-1185">Reference proteome</keyword>
<evidence type="ECO:0000256" key="5">
    <source>
        <dbReference type="ARBA" id="ARBA00022692"/>
    </source>
</evidence>
<evidence type="ECO:0000256" key="6">
    <source>
        <dbReference type="ARBA" id="ARBA00022989"/>
    </source>
</evidence>
<feature type="transmembrane region" description="Helical" evidence="8">
    <location>
        <begin position="103"/>
        <end position="125"/>
    </location>
</feature>
<protein>
    <recommendedName>
        <fullName evidence="8">Bcr/CflA family efflux transporter</fullName>
    </recommendedName>
</protein>
<dbReference type="InterPro" id="IPR004812">
    <property type="entry name" value="Efflux_drug-R_Bcr/CmlA"/>
</dbReference>
<feature type="domain" description="Major facilitator superfamily (MFS) profile" evidence="9">
    <location>
        <begin position="12"/>
        <end position="397"/>
    </location>
</feature>
<evidence type="ECO:0000313" key="10">
    <source>
        <dbReference type="EMBL" id="GLS15847.1"/>
    </source>
</evidence>
<dbReference type="InterPro" id="IPR020846">
    <property type="entry name" value="MFS_dom"/>
</dbReference>
<evidence type="ECO:0000256" key="4">
    <source>
        <dbReference type="ARBA" id="ARBA00022475"/>
    </source>
</evidence>
<evidence type="ECO:0000313" key="11">
    <source>
        <dbReference type="Proteomes" id="UP001156903"/>
    </source>
</evidence>
<feature type="transmembrane region" description="Helical" evidence="8">
    <location>
        <begin position="333"/>
        <end position="354"/>
    </location>
</feature>
<feature type="transmembrane region" description="Helical" evidence="8">
    <location>
        <begin position="167"/>
        <end position="187"/>
    </location>
</feature>
<evidence type="ECO:0000256" key="1">
    <source>
        <dbReference type="ARBA" id="ARBA00004651"/>
    </source>
</evidence>
<name>A0ABQ6C858_9BURK</name>
<dbReference type="PANTHER" id="PTHR42718:SF9">
    <property type="entry name" value="MAJOR FACILITATOR SUPERFAMILY MULTIDRUG TRANSPORTER MFSC"/>
    <property type="match status" value="1"/>
</dbReference>
<dbReference type="SUPFAM" id="SSF103473">
    <property type="entry name" value="MFS general substrate transporter"/>
    <property type="match status" value="1"/>
</dbReference>
<dbReference type="PROSITE" id="PS50850">
    <property type="entry name" value="MFS"/>
    <property type="match status" value="1"/>
</dbReference>
<feature type="transmembrane region" description="Helical" evidence="8">
    <location>
        <begin position="282"/>
        <end position="302"/>
    </location>
</feature>
<feature type="transmembrane region" description="Helical" evidence="8">
    <location>
        <begin position="47"/>
        <end position="67"/>
    </location>
</feature>
<keyword evidence="3 8" id="KW-0813">Transport</keyword>
<dbReference type="NCBIfam" id="TIGR00710">
    <property type="entry name" value="efflux_Bcr_CflA"/>
    <property type="match status" value="1"/>
</dbReference>
<dbReference type="InterPro" id="IPR036259">
    <property type="entry name" value="MFS_trans_sf"/>
</dbReference>
<dbReference type="Pfam" id="PF07690">
    <property type="entry name" value="MFS_1"/>
    <property type="match status" value="1"/>
</dbReference>
<reference evidence="11" key="1">
    <citation type="journal article" date="2019" name="Int. J. Syst. Evol. Microbiol.">
        <title>The Global Catalogue of Microorganisms (GCM) 10K type strain sequencing project: providing services to taxonomists for standard genome sequencing and annotation.</title>
        <authorList>
            <consortium name="The Broad Institute Genomics Platform"/>
            <consortium name="The Broad Institute Genome Sequencing Center for Infectious Disease"/>
            <person name="Wu L."/>
            <person name="Ma J."/>
        </authorList>
    </citation>
    <scope>NUCLEOTIDE SEQUENCE [LARGE SCALE GENOMIC DNA]</scope>
    <source>
        <strain evidence="11">NBRC 109341</strain>
    </source>
</reference>
<feature type="transmembrane region" description="Helical" evidence="8">
    <location>
        <begin position="137"/>
        <end position="161"/>
    </location>
</feature>
<keyword evidence="7 8" id="KW-0472">Membrane</keyword>
<comment type="caution">
    <text evidence="10">The sequence shown here is derived from an EMBL/GenBank/DDBJ whole genome shotgun (WGS) entry which is preliminary data.</text>
</comment>
<organism evidence="10 11">
    <name type="scientific">Hydrogenophaga electricum</name>
    <dbReference type="NCBI Taxonomy" id="1230953"/>
    <lineage>
        <taxon>Bacteria</taxon>
        <taxon>Pseudomonadati</taxon>
        <taxon>Pseudomonadota</taxon>
        <taxon>Betaproteobacteria</taxon>
        <taxon>Burkholderiales</taxon>
        <taxon>Comamonadaceae</taxon>
        <taxon>Hydrogenophaga</taxon>
    </lineage>
</organism>
<comment type="subcellular location">
    <subcellularLocation>
        <location evidence="8">Cell inner membrane</location>
        <topology evidence="8">Multi-pass membrane protein</topology>
    </subcellularLocation>
    <subcellularLocation>
        <location evidence="1">Cell membrane</location>
        <topology evidence="1">Multi-pass membrane protein</topology>
    </subcellularLocation>
</comment>
<keyword evidence="5 8" id="KW-0812">Transmembrane</keyword>
<evidence type="ECO:0000256" key="8">
    <source>
        <dbReference type="RuleBase" id="RU365088"/>
    </source>
</evidence>
<sequence>MNAAAHPPAGGWLIVNLLAQLAFGLLAMTICLPSMQEWGALFGASQAAVQLTFSGYVVTYGSMQLLYGPLSDRIGRKRVLMFGVALAGGASVMAALMDSLTGLIVARVLQGAGCAAGMVVGRALVQDLFAGPQRIKVMAFVGMALGVCPPLATIVGGQLHVRLGWQANFWVMAVLAAVLFVAIWRGLPDRRPAQDTETHWLRAMGRAYARLLAEPGFVLSVSILAMTTATFYAFLGAAPIVLGAYGVGPDGIGYYIMVVPCAYIVGSFLASRLVQRLGDRPLMRAGQALTVGGIGLMLVLALAGWNTALAFALPLLLLGVGHGLVVPPALAGTVGLVPALAGAAAAVAGLSQQLTGALGGFVVGLVPHHGASNLGWLMLVLALTGATAQWRLHRRRAV</sequence>
<evidence type="ECO:0000256" key="7">
    <source>
        <dbReference type="ARBA" id="ARBA00023136"/>
    </source>
</evidence>